<evidence type="ECO:0000256" key="7">
    <source>
        <dbReference type="ARBA" id="ARBA00022692"/>
    </source>
</evidence>
<dbReference type="Pfam" id="PF02518">
    <property type="entry name" value="HATPase_c"/>
    <property type="match status" value="1"/>
</dbReference>
<dbReference type="SMART" id="SM00388">
    <property type="entry name" value="HisKA"/>
    <property type="match status" value="1"/>
</dbReference>
<keyword evidence="4" id="KW-1003">Cell membrane</keyword>
<comment type="catalytic activity">
    <reaction evidence="1">
        <text>ATP + protein L-histidine = ADP + protein N-phospho-L-histidine.</text>
        <dbReference type="EC" id="2.7.13.3"/>
    </reaction>
</comment>
<evidence type="ECO:0000256" key="9">
    <source>
        <dbReference type="ARBA" id="ARBA00022777"/>
    </source>
</evidence>
<dbReference type="EC" id="2.7.13.3" evidence="3"/>
<dbReference type="EMBL" id="CP040058">
    <property type="protein sequence ID" value="QCP35320.1"/>
    <property type="molecule type" value="Genomic_DNA"/>
</dbReference>
<dbReference type="InterPro" id="IPR036097">
    <property type="entry name" value="HisK_dim/P_sf"/>
</dbReference>
<comment type="subcellular location">
    <subcellularLocation>
        <location evidence="2">Cell membrane</location>
        <topology evidence="2">Multi-pass membrane protein</topology>
    </subcellularLocation>
</comment>
<gene>
    <name evidence="16" type="ORF">AR1Y2_1866</name>
</gene>
<dbReference type="PROSITE" id="PS50109">
    <property type="entry name" value="HIS_KIN"/>
    <property type="match status" value="1"/>
</dbReference>
<evidence type="ECO:0000256" key="1">
    <source>
        <dbReference type="ARBA" id="ARBA00000085"/>
    </source>
</evidence>
<evidence type="ECO:0000256" key="13">
    <source>
        <dbReference type="ARBA" id="ARBA00023136"/>
    </source>
</evidence>
<dbReference type="PRINTS" id="PR00344">
    <property type="entry name" value="BCTRLSENSOR"/>
</dbReference>
<evidence type="ECO:0000313" key="16">
    <source>
        <dbReference type="EMBL" id="QCP35320.1"/>
    </source>
</evidence>
<keyword evidence="13 14" id="KW-0472">Membrane</keyword>
<sequence length="375" mass="43310">MKKHFLRVVLVSYILFFILIFIGGWYIKKNSDPSNKMLPVWNEMIHDQSLTKTQQEALLKKAKNFHTGTGDLPLVRIYGTVCGILFAGMSCFFLYFYFYAIRPISRMERFAGEIARGNLDFPLEAERSKTFGVFSWAFDCMRTELKEARKKEEAVKEQNKTMIAGISHDIKTPVANIRNYCEGLSVNLDASPEKRKRYQETIMRKCDEVSALTDDLFLHSLNDMDRLEVVLIPTDFQDIYERVLCPLGEEGTEVFPCDIKERVFADERRLIQVIDNILGNARKYAEGFSVEIKMEEQKEYVVICIKDLGPGIPEEDFLYAKQKFYRGRNALDQQGAGLGLYLSDVLMRQMEGRLELENKAGLQVSLYLLKDKQTI</sequence>
<dbReference type="CDD" id="cd00082">
    <property type="entry name" value="HisKA"/>
    <property type="match status" value="1"/>
</dbReference>
<keyword evidence="10" id="KW-0067">ATP-binding</keyword>
<dbReference type="InterPro" id="IPR036890">
    <property type="entry name" value="HATPase_C_sf"/>
</dbReference>
<evidence type="ECO:0000256" key="12">
    <source>
        <dbReference type="ARBA" id="ARBA00023012"/>
    </source>
</evidence>
<dbReference type="GO" id="GO:0005886">
    <property type="term" value="C:plasma membrane"/>
    <property type="evidence" value="ECO:0007669"/>
    <property type="project" value="UniProtKB-SubCell"/>
</dbReference>
<keyword evidence="11 14" id="KW-1133">Transmembrane helix</keyword>
<evidence type="ECO:0000256" key="2">
    <source>
        <dbReference type="ARBA" id="ARBA00004651"/>
    </source>
</evidence>
<dbReference type="InterPro" id="IPR003594">
    <property type="entry name" value="HATPase_dom"/>
</dbReference>
<dbReference type="InterPro" id="IPR003661">
    <property type="entry name" value="HisK_dim/P_dom"/>
</dbReference>
<dbReference type="KEGG" id="arf:AR1Y2_1866"/>
<reference evidence="16 17" key="1">
    <citation type="submission" date="2019-05" db="EMBL/GenBank/DDBJ databases">
        <title>Complete genome sequencing of Anaerostipes rhamnosivorans.</title>
        <authorList>
            <person name="Bui T.P.N."/>
            <person name="de Vos W.M."/>
        </authorList>
    </citation>
    <scope>NUCLEOTIDE SEQUENCE [LARGE SCALE GENOMIC DNA]</scope>
    <source>
        <strain evidence="16 17">1y2</strain>
    </source>
</reference>
<dbReference type="OrthoDB" id="9780718at2"/>
<keyword evidence="12" id="KW-0902">Two-component regulatory system</keyword>
<dbReference type="RefSeq" id="WP_137328721.1">
    <property type="nucleotide sequence ID" value="NZ_CP040058.1"/>
</dbReference>
<keyword evidence="17" id="KW-1185">Reference proteome</keyword>
<feature type="transmembrane region" description="Helical" evidence="14">
    <location>
        <begin position="77"/>
        <end position="100"/>
    </location>
</feature>
<feature type="domain" description="Histidine kinase" evidence="15">
    <location>
        <begin position="165"/>
        <end position="372"/>
    </location>
</feature>
<dbReference type="SUPFAM" id="SSF47384">
    <property type="entry name" value="Homodimeric domain of signal transducing histidine kinase"/>
    <property type="match status" value="1"/>
</dbReference>
<evidence type="ECO:0000256" key="5">
    <source>
        <dbReference type="ARBA" id="ARBA00022553"/>
    </source>
</evidence>
<accession>A0A4V1EG97</accession>
<dbReference type="Proteomes" id="UP000298653">
    <property type="component" value="Chromosome"/>
</dbReference>
<dbReference type="InterPro" id="IPR004358">
    <property type="entry name" value="Sig_transdc_His_kin-like_C"/>
</dbReference>
<dbReference type="InterPro" id="IPR005467">
    <property type="entry name" value="His_kinase_dom"/>
</dbReference>
<evidence type="ECO:0000256" key="8">
    <source>
        <dbReference type="ARBA" id="ARBA00022741"/>
    </source>
</evidence>
<protein>
    <recommendedName>
        <fullName evidence="3">histidine kinase</fullName>
        <ecNumber evidence="3">2.7.13.3</ecNumber>
    </recommendedName>
</protein>
<proteinExistence type="predicted"/>
<dbReference type="InterPro" id="IPR050398">
    <property type="entry name" value="HssS/ArlS-like"/>
</dbReference>
<dbReference type="Gene3D" id="6.10.340.10">
    <property type="match status" value="1"/>
</dbReference>
<dbReference type="Gene3D" id="3.30.565.10">
    <property type="entry name" value="Histidine kinase-like ATPase, C-terminal domain"/>
    <property type="match status" value="1"/>
</dbReference>
<dbReference type="SUPFAM" id="SSF158472">
    <property type="entry name" value="HAMP domain-like"/>
    <property type="match status" value="1"/>
</dbReference>
<dbReference type="GO" id="GO:0000155">
    <property type="term" value="F:phosphorelay sensor kinase activity"/>
    <property type="evidence" value="ECO:0007669"/>
    <property type="project" value="InterPro"/>
</dbReference>
<evidence type="ECO:0000259" key="15">
    <source>
        <dbReference type="PROSITE" id="PS50109"/>
    </source>
</evidence>
<dbReference type="PANTHER" id="PTHR45528">
    <property type="entry name" value="SENSOR HISTIDINE KINASE CPXA"/>
    <property type="match status" value="1"/>
</dbReference>
<dbReference type="CDD" id="cd06225">
    <property type="entry name" value="HAMP"/>
    <property type="match status" value="1"/>
</dbReference>
<evidence type="ECO:0000256" key="10">
    <source>
        <dbReference type="ARBA" id="ARBA00022840"/>
    </source>
</evidence>
<evidence type="ECO:0000256" key="3">
    <source>
        <dbReference type="ARBA" id="ARBA00012438"/>
    </source>
</evidence>
<evidence type="ECO:0000313" key="17">
    <source>
        <dbReference type="Proteomes" id="UP000298653"/>
    </source>
</evidence>
<keyword evidence="5" id="KW-0597">Phosphoprotein</keyword>
<keyword evidence="8" id="KW-0547">Nucleotide-binding</keyword>
<dbReference type="CDD" id="cd00075">
    <property type="entry name" value="HATPase"/>
    <property type="match status" value="1"/>
</dbReference>
<name>A0A4V1EG97_9FIRM</name>
<dbReference type="AlphaFoldDB" id="A0A4V1EG97"/>
<keyword evidence="9 16" id="KW-0418">Kinase</keyword>
<dbReference type="Gene3D" id="1.10.287.130">
    <property type="match status" value="1"/>
</dbReference>
<dbReference type="SUPFAM" id="SSF55874">
    <property type="entry name" value="ATPase domain of HSP90 chaperone/DNA topoisomerase II/histidine kinase"/>
    <property type="match status" value="1"/>
</dbReference>
<keyword evidence="7 14" id="KW-0812">Transmembrane</keyword>
<keyword evidence="6" id="KW-0808">Transferase</keyword>
<dbReference type="SMART" id="SM00387">
    <property type="entry name" value="HATPase_c"/>
    <property type="match status" value="1"/>
</dbReference>
<dbReference type="Pfam" id="PF00512">
    <property type="entry name" value="HisKA"/>
    <property type="match status" value="1"/>
</dbReference>
<evidence type="ECO:0000256" key="14">
    <source>
        <dbReference type="SAM" id="Phobius"/>
    </source>
</evidence>
<feature type="transmembrane region" description="Helical" evidence="14">
    <location>
        <begin position="5"/>
        <end position="27"/>
    </location>
</feature>
<evidence type="ECO:0000256" key="6">
    <source>
        <dbReference type="ARBA" id="ARBA00022679"/>
    </source>
</evidence>
<dbReference type="PANTHER" id="PTHR45528:SF1">
    <property type="entry name" value="SENSOR HISTIDINE KINASE CPXA"/>
    <property type="match status" value="1"/>
</dbReference>
<organism evidence="16 17">
    <name type="scientific">Anaerostipes rhamnosivorans</name>
    <dbReference type="NCBI Taxonomy" id="1229621"/>
    <lineage>
        <taxon>Bacteria</taxon>
        <taxon>Bacillati</taxon>
        <taxon>Bacillota</taxon>
        <taxon>Clostridia</taxon>
        <taxon>Lachnospirales</taxon>
        <taxon>Lachnospiraceae</taxon>
        <taxon>Anaerostipes</taxon>
    </lineage>
</organism>
<evidence type="ECO:0000256" key="11">
    <source>
        <dbReference type="ARBA" id="ARBA00022989"/>
    </source>
</evidence>
<dbReference type="GO" id="GO:0005524">
    <property type="term" value="F:ATP binding"/>
    <property type="evidence" value="ECO:0007669"/>
    <property type="project" value="UniProtKB-KW"/>
</dbReference>
<evidence type="ECO:0000256" key="4">
    <source>
        <dbReference type="ARBA" id="ARBA00022475"/>
    </source>
</evidence>